<dbReference type="Proteomes" id="UP000009224">
    <property type="component" value="Chromosome"/>
</dbReference>
<dbReference type="EMBL" id="CP002329">
    <property type="protein sequence ID" value="AEF35246.1"/>
    <property type="molecule type" value="Genomic_DNA"/>
</dbReference>
<reference evidence="2 3" key="1">
    <citation type="journal article" date="2011" name="J. Bacteriol.">
        <title>Complete genome sequence of a novel clinical isolate, the nontuberculous Mycobacterium strain JDM601.</title>
        <authorList>
            <person name="Zhang Z.Y."/>
            <person name="Sun Z.Q."/>
            <person name="Wang Z.L."/>
            <person name="Wen Z.L."/>
            <person name="Sun Q.W."/>
            <person name="Zhu Z.Q."/>
            <person name="Song Y.Z."/>
            <person name="Zhao J.W."/>
            <person name="Wang H.H."/>
            <person name="Zhang S.L."/>
            <person name="Guo X.K."/>
        </authorList>
    </citation>
    <scope>NUCLEOTIDE SEQUENCE [LARGE SCALE GENOMIC DNA]</scope>
    <source>
        <strain evidence="2 3">JDM601</strain>
    </source>
</reference>
<proteinExistence type="predicted"/>
<protein>
    <recommendedName>
        <fullName evidence="4">Secreted protein</fullName>
    </recommendedName>
</protein>
<name>F5YVZ9_MYCSD</name>
<accession>F5YVZ9</accession>
<evidence type="ECO:0000313" key="3">
    <source>
        <dbReference type="Proteomes" id="UP000009224"/>
    </source>
</evidence>
<sequence length="87" mass="8455">MTWMGSMVVTVAPPSGGSATAATAATVASAQMAALVAPVRCGWGTAVPAVKEVPAPQVWLVVMPVTAEPRLAGSLATAGLVAPAATV</sequence>
<evidence type="ECO:0000256" key="1">
    <source>
        <dbReference type="SAM" id="SignalP"/>
    </source>
</evidence>
<dbReference type="HOGENOM" id="CLU_2480039_0_0_11"/>
<keyword evidence="1" id="KW-0732">Signal</keyword>
<evidence type="ECO:0008006" key="4">
    <source>
        <dbReference type="Google" id="ProtNLM"/>
    </source>
</evidence>
<dbReference type="AlphaFoldDB" id="F5YVZ9"/>
<feature type="signal peptide" evidence="1">
    <location>
        <begin position="1"/>
        <end position="24"/>
    </location>
</feature>
<dbReference type="KEGG" id="mjd:JDM601_1246"/>
<feature type="chain" id="PRO_5039219920" description="Secreted protein" evidence="1">
    <location>
        <begin position="25"/>
        <end position="87"/>
    </location>
</feature>
<keyword evidence="3" id="KW-1185">Reference proteome</keyword>
<gene>
    <name evidence="2" type="ordered locus">JDM601_1246</name>
</gene>
<evidence type="ECO:0000313" key="2">
    <source>
        <dbReference type="EMBL" id="AEF35246.1"/>
    </source>
</evidence>
<organism evidence="2 3">
    <name type="scientific">Mycolicibacter sinensis (strain JDM601)</name>
    <name type="common">Mycobacterium sinense</name>
    <dbReference type="NCBI Taxonomy" id="875328"/>
    <lineage>
        <taxon>Bacteria</taxon>
        <taxon>Bacillati</taxon>
        <taxon>Actinomycetota</taxon>
        <taxon>Actinomycetes</taxon>
        <taxon>Mycobacteriales</taxon>
        <taxon>Mycobacteriaceae</taxon>
        <taxon>Mycolicibacter</taxon>
    </lineage>
</organism>